<evidence type="ECO:0000259" key="3">
    <source>
        <dbReference type="Pfam" id="PF02302"/>
    </source>
</evidence>
<accession>A0ABW1VQ49</accession>
<dbReference type="InterPro" id="IPR036095">
    <property type="entry name" value="PTS_EIIB-like_sf"/>
</dbReference>
<organism evidence="4 5">
    <name type="scientific">Tatumella punctata</name>
    <dbReference type="NCBI Taxonomy" id="399969"/>
    <lineage>
        <taxon>Bacteria</taxon>
        <taxon>Pseudomonadati</taxon>
        <taxon>Pseudomonadota</taxon>
        <taxon>Gammaproteobacteria</taxon>
        <taxon>Enterobacterales</taxon>
        <taxon>Erwiniaceae</taxon>
        <taxon>Tatumella</taxon>
    </lineage>
</organism>
<dbReference type="Gene3D" id="3.40.50.2300">
    <property type="match status" value="1"/>
</dbReference>
<keyword evidence="5" id="KW-1185">Reference proteome</keyword>
<evidence type="ECO:0000313" key="5">
    <source>
        <dbReference type="Proteomes" id="UP001596215"/>
    </source>
</evidence>
<keyword evidence="2" id="KW-0598">Phosphotransferase system</keyword>
<dbReference type="Pfam" id="PF02302">
    <property type="entry name" value="PTS_IIB"/>
    <property type="match status" value="1"/>
</dbReference>
<dbReference type="InterPro" id="IPR003501">
    <property type="entry name" value="PTS_EIIB_2/3"/>
</dbReference>
<comment type="caution">
    <text evidence="4">The sequence shown here is derived from an EMBL/GenBank/DDBJ whole genome shotgun (WGS) entry which is preliminary data.</text>
</comment>
<reference evidence="5" key="1">
    <citation type="journal article" date="2019" name="Int. J. Syst. Evol. Microbiol.">
        <title>The Global Catalogue of Microorganisms (GCM) 10K type strain sequencing project: providing services to taxonomists for standard genome sequencing and annotation.</title>
        <authorList>
            <consortium name="The Broad Institute Genomics Platform"/>
            <consortium name="The Broad Institute Genome Sequencing Center for Infectious Disease"/>
            <person name="Wu L."/>
            <person name="Ma J."/>
        </authorList>
    </citation>
    <scope>NUCLEOTIDE SEQUENCE [LARGE SCALE GENOMIC DNA]</scope>
    <source>
        <strain evidence="5">CGMCC 4.1530</strain>
    </source>
</reference>
<name>A0ABW1VQ49_9GAMM</name>
<dbReference type="Proteomes" id="UP001596215">
    <property type="component" value="Unassembled WGS sequence"/>
</dbReference>
<dbReference type="SUPFAM" id="SSF52794">
    <property type="entry name" value="PTS system IIB component-like"/>
    <property type="match status" value="1"/>
</dbReference>
<keyword evidence="1" id="KW-0808">Transferase</keyword>
<dbReference type="EMBL" id="JBHSUC010000017">
    <property type="protein sequence ID" value="MFC6362959.1"/>
    <property type="molecule type" value="Genomic_DNA"/>
</dbReference>
<evidence type="ECO:0000313" key="4">
    <source>
        <dbReference type="EMBL" id="MFC6362959.1"/>
    </source>
</evidence>
<gene>
    <name evidence="4" type="ORF">ACFP73_12780</name>
</gene>
<evidence type="ECO:0000256" key="1">
    <source>
        <dbReference type="ARBA" id="ARBA00022679"/>
    </source>
</evidence>
<dbReference type="RefSeq" id="WP_212709332.1">
    <property type="nucleotide sequence ID" value="NZ_BAAAFW010000008.1"/>
</dbReference>
<feature type="domain" description="Phosphotransferase system EIIB component type 2/3" evidence="3">
    <location>
        <begin position="3"/>
        <end position="52"/>
    </location>
</feature>
<sequence length="70" mass="7552">MNKALIVCGNGPGSSFIVEMNVKKSCERQTDRQMSATQMSALQKAKWLILSSAQKILPAISVAILQRSSG</sequence>
<evidence type="ECO:0000256" key="2">
    <source>
        <dbReference type="ARBA" id="ARBA00022683"/>
    </source>
</evidence>
<protein>
    <submittedName>
        <fullName evidence="4">PTS ascorbate transporter subunit IIB</fullName>
    </submittedName>
</protein>
<proteinExistence type="predicted"/>